<dbReference type="RefSeq" id="XP_034011031.1">
    <property type="nucleotide sequence ID" value="XM_034157011.1"/>
</dbReference>
<proteinExistence type="predicted"/>
<gene>
    <name evidence="2" type="ORF">DIURU_004168</name>
</gene>
<reference evidence="2 3" key="1">
    <citation type="submission" date="2019-07" db="EMBL/GenBank/DDBJ databases">
        <title>Genome assembly of two rare yeast pathogens: Diutina rugosa and Trichomonascus ciferrii.</title>
        <authorList>
            <person name="Mixao V."/>
            <person name="Saus E."/>
            <person name="Hansen A."/>
            <person name="Lass-Flor C."/>
            <person name="Gabaldon T."/>
        </authorList>
    </citation>
    <scope>NUCLEOTIDE SEQUENCE [LARGE SCALE GENOMIC DNA]</scope>
    <source>
        <strain evidence="2 3">CBS 613</strain>
    </source>
</reference>
<dbReference type="VEuPathDB" id="FungiDB:DIURU_004168"/>
<dbReference type="OrthoDB" id="4091906at2759"/>
<name>A0A642UIH0_DIURU</name>
<organism evidence="2 3">
    <name type="scientific">Diutina rugosa</name>
    <name type="common">Yeast</name>
    <name type="synonym">Candida rugosa</name>
    <dbReference type="NCBI Taxonomy" id="5481"/>
    <lineage>
        <taxon>Eukaryota</taxon>
        <taxon>Fungi</taxon>
        <taxon>Dikarya</taxon>
        <taxon>Ascomycota</taxon>
        <taxon>Saccharomycotina</taxon>
        <taxon>Pichiomycetes</taxon>
        <taxon>Debaryomycetaceae</taxon>
        <taxon>Diutina</taxon>
    </lineage>
</organism>
<feature type="chain" id="PRO_5024985691" evidence="1">
    <location>
        <begin position="16"/>
        <end position="199"/>
    </location>
</feature>
<protein>
    <submittedName>
        <fullName evidence="2">Uncharacterized protein</fullName>
    </submittedName>
</protein>
<keyword evidence="1" id="KW-0732">Signal</keyword>
<evidence type="ECO:0000313" key="2">
    <source>
        <dbReference type="EMBL" id="KAA8899685.1"/>
    </source>
</evidence>
<dbReference type="Proteomes" id="UP000449547">
    <property type="component" value="Unassembled WGS sequence"/>
</dbReference>
<dbReference type="OMA" id="ACPSISY"/>
<dbReference type="GeneID" id="54782819"/>
<dbReference type="AlphaFoldDB" id="A0A642UIH0"/>
<keyword evidence="3" id="KW-1185">Reference proteome</keyword>
<accession>A0A642UIH0</accession>
<evidence type="ECO:0000313" key="3">
    <source>
        <dbReference type="Proteomes" id="UP000449547"/>
    </source>
</evidence>
<sequence length="199" mass="22206">MQIIYLASLLAAAQAVPLYKRVYQQTSPMFSLIAEGTEEDTPLKSELVKFDGDQLKLLTDDDAFVGRVKASTGYVLNVPGTSGKAPSQTNIQVDSEGQLKAASGNDKSTQNFALSKSQLVQAKNNKFRVCPDLNDGQKWDEEKWRDFEYSIYTGDSSCPDDTKGIEVVLHTQIDATINYTSDTNVQKVKRWISNKWNRL</sequence>
<evidence type="ECO:0000256" key="1">
    <source>
        <dbReference type="SAM" id="SignalP"/>
    </source>
</evidence>
<feature type="signal peptide" evidence="1">
    <location>
        <begin position="1"/>
        <end position="15"/>
    </location>
</feature>
<comment type="caution">
    <text evidence="2">The sequence shown here is derived from an EMBL/GenBank/DDBJ whole genome shotgun (WGS) entry which is preliminary data.</text>
</comment>
<dbReference type="EMBL" id="SWFT01000121">
    <property type="protein sequence ID" value="KAA8899685.1"/>
    <property type="molecule type" value="Genomic_DNA"/>
</dbReference>